<dbReference type="KEGG" id="eiv:EIN_521930"/>
<dbReference type="GeneID" id="14890739"/>
<dbReference type="InterPro" id="IPR009030">
    <property type="entry name" value="Growth_fac_rcpt_cys_sf"/>
</dbReference>
<dbReference type="VEuPathDB" id="AmoebaDB:EIN_521930"/>
<dbReference type="PANTHER" id="PTHR45756">
    <property type="entry name" value="PALMITOYLTRANSFERASE"/>
    <property type="match status" value="1"/>
</dbReference>
<name>A0A0A1U9R1_ENTIV</name>
<keyword evidence="2" id="KW-1185">Reference proteome</keyword>
<reference evidence="1 2" key="1">
    <citation type="submission" date="2012-10" db="EMBL/GenBank/DDBJ databases">
        <authorList>
            <person name="Zafar N."/>
            <person name="Inman J."/>
            <person name="Hall N."/>
            <person name="Lorenzi H."/>
            <person name="Caler E."/>
        </authorList>
    </citation>
    <scope>NUCLEOTIDE SEQUENCE [LARGE SCALE GENOMIC DNA]</scope>
    <source>
        <strain evidence="1 2">IP1</strain>
    </source>
</reference>
<gene>
    <name evidence="1" type="ORF">EIN_521930</name>
</gene>
<dbReference type="Gene3D" id="2.10.220.10">
    <property type="entry name" value="Hormone Receptor, Insulin-like Growth Factor Receptor 1, Chain A, domain 2"/>
    <property type="match status" value="1"/>
</dbReference>
<dbReference type="Proteomes" id="UP000014680">
    <property type="component" value="Unassembled WGS sequence"/>
</dbReference>
<dbReference type="PANTHER" id="PTHR45756:SF1">
    <property type="entry name" value="PROTEIN KINASE DOMAIN CONTAINING PROTEIN"/>
    <property type="match status" value="1"/>
</dbReference>
<evidence type="ECO:0000313" key="1">
    <source>
        <dbReference type="EMBL" id="ELP91746.1"/>
    </source>
</evidence>
<proteinExistence type="predicted"/>
<dbReference type="OrthoDB" id="300641at2759"/>
<dbReference type="SMART" id="SM00261">
    <property type="entry name" value="FU"/>
    <property type="match status" value="3"/>
</dbReference>
<dbReference type="EMBL" id="KB206450">
    <property type="protein sequence ID" value="ELP91746.1"/>
    <property type="molecule type" value="Genomic_DNA"/>
</dbReference>
<accession>A0A0A1U9R1</accession>
<dbReference type="InterPro" id="IPR006212">
    <property type="entry name" value="Furin_repeat"/>
</dbReference>
<dbReference type="RefSeq" id="XP_004258517.1">
    <property type="nucleotide sequence ID" value="XM_004258469.1"/>
</dbReference>
<dbReference type="AlphaFoldDB" id="A0A0A1U9R1"/>
<dbReference type="OMA" id="ICTECID"/>
<evidence type="ECO:0000313" key="2">
    <source>
        <dbReference type="Proteomes" id="UP000014680"/>
    </source>
</evidence>
<dbReference type="InterPro" id="IPR053215">
    <property type="entry name" value="TKL_Ser/Thr_kinase"/>
</dbReference>
<sequence>MGVSTMCTPRCRHQVNNCEVCDSETTCQKCIDGYILIDGQCQTCQYYGECYQCDIYKCTACSANYKYRSELSRCDFCETELGYYFSGNDCYKCNSICKLCTSASICTECIDGYYLKDSKCLPCTLTGCSKCLETECLTCKTGFYLNNEKLCSPCSDYGKCNQCTIDGCTLCANKMYYNTTTKLCESCVEECDVCENSYSCNKCNNASIYYKEDEIKCATCPVNNKYFVKGLNCKN</sequence>
<protein>
    <submittedName>
        <fullName evidence="1">Uncharacterized protein</fullName>
    </submittedName>
</protein>
<dbReference type="SUPFAM" id="SSF57184">
    <property type="entry name" value="Growth factor receptor domain"/>
    <property type="match status" value="2"/>
</dbReference>
<organism evidence="1 2">
    <name type="scientific">Entamoeba invadens IP1</name>
    <dbReference type="NCBI Taxonomy" id="370355"/>
    <lineage>
        <taxon>Eukaryota</taxon>
        <taxon>Amoebozoa</taxon>
        <taxon>Evosea</taxon>
        <taxon>Archamoebae</taxon>
        <taxon>Mastigamoebida</taxon>
        <taxon>Entamoebidae</taxon>
        <taxon>Entamoeba</taxon>
    </lineage>
</organism>